<accession>A0A1M5QMR9</accession>
<feature type="signal peptide" evidence="1">
    <location>
        <begin position="1"/>
        <end position="27"/>
    </location>
</feature>
<evidence type="ECO:0000313" key="3">
    <source>
        <dbReference type="Proteomes" id="UP000199758"/>
    </source>
</evidence>
<dbReference type="STRING" id="490188.SAMN04488068_2716"/>
<dbReference type="OrthoDB" id="5291933at2"/>
<keyword evidence="1" id="KW-0732">Signal</keyword>
<dbReference type="Proteomes" id="UP000199758">
    <property type="component" value="Unassembled WGS sequence"/>
</dbReference>
<sequence length="359" mass="38652">MTIRPIARVAAFIAATMSLCSATMAAAATTCSAFGNPPRPMSSGLTAISQSLTRCQGGALLTGYQDEYGTPRAACFWDNAAATPDQPLPLVIYLQASFAPLDSQIGKTGLLTARTGADLSGDTDRPGFLLLAPLPRYTRHYYPLPNGFSLGFDVWYRQFGSSTARVDGIDYPVNVDFATIDHYIAQTVSSRRVDPQRIFLVGYSNGGSTAIAYAQHRRNIAAAALYSAPDPYAFLNDACPQQPVTAAPASIAELQVTRRDAPIFHVHRDCDAYGSCPNAQRLGDRIAGSASANWLGQIIDRDQQPTSSCDAACGSNADGSPWNLKARTTGTRNHNQWPDTWDARLLAWLREHPLPPATP</sequence>
<name>A0A1M5QMR9_9GAMM</name>
<protein>
    <submittedName>
        <fullName evidence="2">Uncharacterized protein</fullName>
    </submittedName>
</protein>
<dbReference type="InterPro" id="IPR029058">
    <property type="entry name" value="AB_hydrolase_fold"/>
</dbReference>
<evidence type="ECO:0000313" key="2">
    <source>
        <dbReference type="EMBL" id="SHH15362.1"/>
    </source>
</evidence>
<feature type="chain" id="PRO_5012319137" evidence="1">
    <location>
        <begin position="28"/>
        <end position="359"/>
    </location>
</feature>
<evidence type="ECO:0000256" key="1">
    <source>
        <dbReference type="SAM" id="SignalP"/>
    </source>
</evidence>
<gene>
    <name evidence="2" type="ORF">SAMN04488068_2716</name>
</gene>
<dbReference type="EMBL" id="FQWZ01000006">
    <property type="protein sequence ID" value="SHH15362.1"/>
    <property type="molecule type" value="Genomic_DNA"/>
</dbReference>
<proteinExistence type="predicted"/>
<dbReference type="Gene3D" id="3.40.50.1820">
    <property type="entry name" value="alpha/beta hydrolase"/>
    <property type="match status" value="1"/>
</dbReference>
<dbReference type="RefSeq" id="WP_139250281.1">
    <property type="nucleotide sequence ID" value="NZ_FQWZ01000006.1"/>
</dbReference>
<dbReference type="SUPFAM" id="SSF53474">
    <property type="entry name" value="alpha/beta-Hydrolases"/>
    <property type="match status" value="1"/>
</dbReference>
<organism evidence="2 3">
    <name type="scientific">Hydrocarboniphaga daqingensis</name>
    <dbReference type="NCBI Taxonomy" id="490188"/>
    <lineage>
        <taxon>Bacteria</taxon>
        <taxon>Pseudomonadati</taxon>
        <taxon>Pseudomonadota</taxon>
        <taxon>Gammaproteobacteria</taxon>
        <taxon>Nevskiales</taxon>
        <taxon>Nevskiaceae</taxon>
        <taxon>Hydrocarboniphaga</taxon>
    </lineage>
</organism>
<reference evidence="2 3" key="1">
    <citation type="submission" date="2016-11" db="EMBL/GenBank/DDBJ databases">
        <authorList>
            <person name="Jaros S."/>
            <person name="Januszkiewicz K."/>
            <person name="Wedrychowicz H."/>
        </authorList>
    </citation>
    <scope>NUCLEOTIDE SEQUENCE [LARGE SCALE GENOMIC DNA]</scope>
    <source>
        <strain evidence="2 3">CGMCC 1.7049</strain>
    </source>
</reference>
<keyword evidence="3" id="KW-1185">Reference proteome</keyword>
<dbReference type="AlphaFoldDB" id="A0A1M5QMR9"/>